<organism evidence="3 4">
    <name type="scientific">Meristemomyces frigidus</name>
    <dbReference type="NCBI Taxonomy" id="1508187"/>
    <lineage>
        <taxon>Eukaryota</taxon>
        <taxon>Fungi</taxon>
        <taxon>Dikarya</taxon>
        <taxon>Ascomycota</taxon>
        <taxon>Pezizomycotina</taxon>
        <taxon>Dothideomycetes</taxon>
        <taxon>Dothideomycetidae</taxon>
        <taxon>Mycosphaerellales</taxon>
        <taxon>Teratosphaeriaceae</taxon>
        <taxon>Meristemomyces</taxon>
    </lineage>
</organism>
<reference evidence="3" key="1">
    <citation type="submission" date="2023-08" db="EMBL/GenBank/DDBJ databases">
        <title>Black Yeasts Isolated from many extreme environments.</title>
        <authorList>
            <person name="Coleine C."/>
            <person name="Stajich J.E."/>
            <person name="Selbmann L."/>
        </authorList>
    </citation>
    <scope>NUCLEOTIDE SEQUENCE</scope>
    <source>
        <strain evidence="3">CCFEE 5401</strain>
    </source>
</reference>
<protein>
    <recommendedName>
        <fullName evidence="1">Vacuolar ATPase assembly protein VMA22</fullName>
    </recommendedName>
</protein>
<gene>
    <name evidence="3" type="ORF">LTR62_004647</name>
</gene>
<dbReference type="EMBL" id="JAVRRL010000035">
    <property type="protein sequence ID" value="KAK5111915.1"/>
    <property type="molecule type" value="Genomic_DNA"/>
</dbReference>
<proteinExistence type="predicted"/>
<evidence type="ECO:0000313" key="4">
    <source>
        <dbReference type="Proteomes" id="UP001310890"/>
    </source>
</evidence>
<feature type="region of interest" description="Disordered" evidence="2">
    <location>
        <begin position="121"/>
        <end position="170"/>
    </location>
</feature>
<evidence type="ECO:0000256" key="2">
    <source>
        <dbReference type="SAM" id="MobiDB-lite"/>
    </source>
</evidence>
<accession>A0AAN7TEI0</accession>
<name>A0AAN7TEI0_9PEZI</name>
<dbReference type="InterPro" id="IPR040357">
    <property type="entry name" value="Vma22/CCDC115"/>
</dbReference>
<dbReference type="PANTHER" id="PTHR31996:SF2">
    <property type="entry name" value="COILED-COIL DOMAIN-CONTAINING PROTEIN 115"/>
    <property type="match status" value="1"/>
</dbReference>
<dbReference type="PANTHER" id="PTHR31996">
    <property type="entry name" value="COILED-COIL DOMAIN-CONTAINING PROTEIN 115"/>
    <property type="match status" value="1"/>
</dbReference>
<sequence length="239" mass="26459">MYTSPQDIASLDESQSILMERPPELHVLLDRLDDLWSRYLTLTDAYQQAQADMARLLSKGHFSLTQANCRSASRVRHGQDFYDQRMKASRLATIARGPDPTPFTTFVSIRESESAVTAKPFVENKASNEPKQQPSPPSTPGPNVHEPQPAEAEQADEDDSTENMPIEDSNTRVCNPLHWFGILVPQELRSAQTSFSAATTGPLVTACNAASGMRELELEIRRARKAIDKYDKAAAKSGV</sequence>
<dbReference type="Pfam" id="PF21730">
    <property type="entry name" value="Vma22_CCDC115"/>
    <property type="match status" value="1"/>
</dbReference>
<dbReference type="AlphaFoldDB" id="A0AAN7TEI0"/>
<dbReference type="GO" id="GO:1990871">
    <property type="term" value="C:Vma12-Vma22 assembly complex"/>
    <property type="evidence" value="ECO:0007669"/>
    <property type="project" value="TreeGrafter"/>
</dbReference>
<evidence type="ECO:0000313" key="3">
    <source>
        <dbReference type="EMBL" id="KAK5111915.1"/>
    </source>
</evidence>
<evidence type="ECO:0000256" key="1">
    <source>
        <dbReference type="ARBA" id="ARBA00093634"/>
    </source>
</evidence>
<dbReference type="Proteomes" id="UP001310890">
    <property type="component" value="Unassembled WGS sequence"/>
</dbReference>
<comment type="caution">
    <text evidence="3">The sequence shown here is derived from an EMBL/GenBank/DDBJ whole genome shotgun (WGS) entry which is preliminary data.</text>
</comment>
<dbReference type="GO" id="GO:0051082">
    <property type="term" value="F:unfolded protein binding"/>
    <property type="evidence" value="ECO:0007669"/>
    <property type="project" value="TreeGrafter"/>
</dbReference>
<dbReference type="GO" id="GO:0070072">
    <property type="term" value="P:vacuolar proton-transporting V-type ATPase complex assembly"/>
    <property type="evidence" value="ECO:0007669"/>
    <property type="project" value="InterPro"/>
</dbReference>